<feature type="transmembrane region" description="Helical" evidence="7">
    <location>
        <begin position="510"/>
        <end position="533"/>
    </location>
</feature>
<feature type="transmembrane region" description="Helical" evidence="7">
    <location>
        <begin position="461"/>
        <end position="489"/>
    </location>
</feature>
<evidence type="ECO:0000313" key="10">
    <source>
        <dbReference type="Proteomes" id="UP001500957"/>
    </source>
</evidence>
<feature type="transmembrane region" description="Helical" evidence="7">
    <location>
        <begin position="262"/>
        <end position="288"/>
    </location>
</feature>
<feature type="transmembrane region" description="Helical" evidence="7">
    <location>
        <begin position="750"/>
        <end position="773"/>
    </location>
</feature>
<dbReference type="Pfam" id="PF02687">
    <property type="entry name" value="FtsX"/>
    <property type="match status" value="2"/>
</dbReference>
<name>A0ABP3RQP9_9ACTN</name>
<dbReference type="EMBL" id="BAAAHE010000011">
    <property type="protein sequence ID" value="GAA0614437.1"/>
    <property type="molecule type" value="Genomic_DNA"/>
</dbReference>
<comment type="caution">
    <text evidence="9">The sequence shown here is derived from an EMBL/GenBank/DDBJ whole genome shotgun (WGS) entry which is preliminary data.</text>
</comment>
<dbReference type="PANTHER" id="PTHR30572:SF4">
    <property type="entry name" value="ABC TRANSPORTER PERMEASE YTRF"/>
    <property type="match status" value="1"/>
</dbReference>
<dbReference type="InterPro" id="IPR003838">
    <property type="entry name" value="ABC3_permease_C"/>
</dbReference>
<feature type="transmembrane region" description="Helical" evidence="7">
    <location>
        <begin position="794"/>
        <end position="818"/>
    </location>
</feature>
<evidence type="ECO:0000256" key="1">
    <source>
        <dbReference type="ARBA" id="ARBA00004651"/>
    </source>
</evidence>
<keyword evidence="10" id="KW-1185">Reference proteome</keyword>
<feature type="transmembrane region" description="Helical" evidence="7">
    <location>
        <begin position="838"/>
        <end position="858"/>
    </location>
</feature>
<keyword evidence="4 7" id="KW-1133">Transmembrane helix</keyword>
<organism evidence="9 10">
    <name type="scientific">Sporichthya brevicatena</name>
    <dbReference type="NCBI Taxonomy" id="171442"/>
    <lineage>
        <taxon>Bacteria</taxon>
        <taxon>Bacillati</taxon>
        <taxon>Actinomycetota</taxon>
        <taxon>Actinomycetes</taxon>
        <taxon>Sporichthyales</taxon>
        <taxon>Sporichthyaceae</taxon>
        <taxon>Sporichthya</taxon>
    </lineage>
</organism>
<evidence type="ECO:0000256" key="7">
    <source>
        <dbReference type="SAM" id="Phobius"/>
    </source>
</evidence>
<keyword evidence="5 7" id="KW-0472">Membrane</keyword>
<dbReference type="PANTHER" id="PTHR30572">
    <property type="entry name" value="MEMBRANE COMPONENT OF TRANSPORTER-RELATED"/>
    <property type="match status" value="1"/>
</dbReference>
<feature type="transmembrane region" description="Helical" evidence="7">
    <location>
        <begin position="318"/>
        <end position="341"/>
    </location>
</feature>
<sequence length="868" mass="89207">MTAWRAALRLARRDALRHRWRSLLIVILILAPVAAATGVDVLYRTQTSPALERERSFGGSDAVLYPSFREGSGPDVTEAQIKAALPPGSRAAFQQSESNAVFSAPGRLAESSYLITDHLGDPLTRATARLKSGSAPKAGEVAISAKLADKLGLPGNGVGATISLRNGPSATVSGIAQNPFCLSCPLVVMPANSPIAKALNGDASSLDGVYYIDLPKQFENATLEQLRDLRSLDMYVQLRSQSSSYEIGLGDLSRASGDDLKAAALVTLVAGLGLLEVVLLAGTAFAVGARRQTRDLGMIAAQGGSPGDLRRVVLAQGLLLGLVGAVAGVAAGIGGVVAARPLLERLNNEVMIGVHFGWTELVVVALVGVGSGLAAAMFPAITAGRRRIVDALAARFPVPTARSRWAPLFGGVLVAGGVTLSLIASSLMSSGPTQWFEYAPSDRISSLAGSEGRLDDTTGSIAILVGVFVVVAGLLLLAPALLAALAKLAGRLPVTLRLATRDAARHRHRTGPATAAIAVAVGGAVAISCLIASDREGKERFEAGAVPDRVLALDNQRAVDSAQLSQATAAVRQVIPGATVIPVQQPVGEIDDDGGRLPVHAVSPRGGPWTQVGVGTPDLVELASGRVAGAAAAKDALDAGKAVVFDDGLLDSAGRLTLVEGFDVDAGARQVRLAAVVLPRDQAYTQLPAVFVPSSLVERQGWKAEDTTTLLSYPPESREQAGAAIAAAEAMGMPVISSDAEKDHTRLVRVGLTAAAALIALLGVAMCVALSAAEGRPDLATLSAIGAPPSRRRRLAGAQALVLAVLGVALGLGFGFYFAHAARPATGATETIVPWGDLMLTVAAVPLLAVLVAMLGSIGRVPLTRRAD</sequence>
<feature type="transmembrane region" description="Helical" evidence="7">
    <location>
        <begin position="405"/>
        <end position="428"/>
    </location>
</feature>
<protein>
    <recommendedName>
        <fullName evidence="8">ABC3 transporter permease C-terminal domain-containing protein</fullName>
    </recommendedName>
</protein>
<evidence type="ECO:0000256" key="2">
    <source>
        <dbReference type="ARBA" id="ARBA00022475"/>
    </source>
</evidence>
<keyword evidence="3 7" id="KW-0812">Transmembrane</keyword>
<evidence type="ECO:0000259" key="8">
    <source>
        <dbReference type="Pfam" id="PF02687"/>
    </source>
</evidence>
<evidence type="ECO:0000313" key="9">
    <source>
        <dbReference type="EMBL" id="GAA0614437.1"/>
    </source>
</evidence>
<dbReference type="Proteomes" id="UP001500957">
    <property type="component" value="Unassembled WGS sequence"/>
</dbReference>
<dbReference type="RefSeq" id="WP_344603288.1">
    <property type="nucleotide sequence ID" value="NZ_BAAAHE010000011.1"/>
</dbReference>
<dbReference type="InterPro" id="IPR050250">
    <property type="entry name" value="Macrolide_Exporter_MacB"/>
</dbReference>
<evidence type="ECO:0000256" key="3">
    <source>
        <dbReference type="ARBA" id="ARBA00022692"/>
    </source>
</evidence>
<feature type="domain" description="ABC3 transporter permease C-terminal" evidence="8">
    <location>
        <begin position="754"/>
        <end position="857"/>
    </location>
</feature>
<evidence type="ECO:0000256" key="5">
    <source>
        <dbReference type="ARBA" id="ARBA00023136"/>
    </source>
</evidence>
<gene>
    <name evidence="9" type="ORF">GCM10009547_15350</name>
</gene>
<evidence type="ECO:0000256" key="4">
    <source>
        <dbReference type="ARBA" id="ARBA00022989"/>
    </source>
</evidence>
<accession>A0ABP3RQP9</accession>
<comment type="subcellular location">
    <subcellularLocation>
        <location evidence="1">Cell membrane</location>
        <topology evidence="1">Multi-pass membrane protein</topology>
    </subcellularLocation>
</comment>
<feature type="domain" description="ABC3 transporter permease C-terminal" evidence="8">
    <location>
        <begin position="269"/>
        <end position="384"/>
    </location>
</feature>
<keyword evidence="2" id="KW-1003">Cell membrane</keyword>
<proteinExistence type="inferred from homology"/>
<comment type="similarity">
    <text evidence="6">Belongs to the ABC-4 integral membrane protein family.</text>
</comment>
<evidence type="ECO:0000256" key="6">
    <source>
        <dbReference type="ARBA" id="ARBA00038076"/>
    </source>
</evidence>
<reference evidence="10" key="1">
    <citation type="journal article" date="2019" name="Int. J. Syst. Evol. Microbiol.">
        <title>The Global Catalogue of Microorganisms (GCM) 10K type strain sequencing project: providing services to taxonomists for standard genome sequencing and annotation.</title>
        <authorList>
            <consortium name="The Broad Institute Genomics Platform"/>
            <consortium name="The Broad Institute Genome Sequencing Center for Infectious Disease"/>
            <person name="Wu L."/>
            <person name="Ma J."/>
        </authorList>
    </citation>
    <scope>NUCLEOTIDE SEQUENCE [LARGE SCALE GENOMIC DNA]</scope>
    <source>
        <strain evidence="10">JCM 10671</strain>
    </source>
</reference>
<feature type="transmembrane region" description="Helical" evidence="7">
    <location>
        <begin position="361"/>
        <end position="384"/>
    </location>
</feature>